<evidence type="ECO:0000313" key="16">
    <source>
        <dbReference type="Proteomes" id="UP000759131"/>
    </source>
</evidence>
<evidence type="ECO:0000256" key="13">
    <source>
        <dbReference type="SAM" id="Phobius"/>
    </source>
</evidence>
<evidence type="ECO:0000256" key="9">
    <source>
        <dbReference type="ARBA" id="ARBA00023098"/>
    </source>
</evidence>
<dbReference type="InterPro" id="IPR005804">
    <property type="entry name" value="FA_desaturase_dom"/>
</dbReference>
<reference evidence="15" key="1">
    <citation type="submission" date="2020-11" db="EMBL/GenBank/DDBJ databases">
        <authorList>
            <person name="Tran Van P."/>
        </authorList>
    </citation>
    <scope>NUCLEOTIDE SEQUENCE</scope>
</reference>
<comment type="domain">
    <text evidence="12">The histidine box domains are involved in binding the catalytic metal ions.</text>
</comment>
<dbReference type="AlphaFoldDB" id="A0A7R9LPG4"/>
<keyword evidence="6 13" id="KW-1133">Transmembrane helix</keyword>
<evidence type="ECO:0000256" key="7">
    <source>
        <dbReference type="ARBA" id="ARBA00023002"/>
    </source>
</evidence>
<comment type="similarity">
    <text evidence="2 12">Belongs to the fatty acid desaturase type 1 family.</text>
</comment>
<keyword evidence="7 12" id="KW-0560">Oxidoreductase</keyword>
<feature type="transmembrane region" description="Helical" evidence="13">
    <location>
        <begin position="167"/>
        <end position="188"/>
    </location>
</feature>
<keyword evidence="10 13" id="KW-0472">Membrane</keyword>
<evidence type="ECO:0000259" key="14">
    <source>
        <dbReference type="Pfam" id="PF00487"/>
    </source>
</evidence>
<dbReference type="InterPro" id="IPR015876">
    <property type="entry name" value="Acyl-CoA_DS"/>
</dbReference>
<evidence type="ECO:0000313" key="15">
    <source>
        <dbReference type="EMBL" id="CAD7645443.1"/>
    </source>
</evidence>
<evidence type="ECO:0000256" key="1">
    <source>
        <dbReference type="ARBA" id="ARBA00004141"/>
    </source>
</evidence>
<evidence type="ECO:0000256" key="4">
    <source>
        <dbReference type="ARBA" id="ARBA00022692"/>
    </source>
</evidence>
<evidence type="ECO:0000256" key="10">
    <source>
        <dbReference type="ARBA" id="ARBA00023136"/>
    </source>
</evidence>
<keyword evidence="16" id="KW-1185">Reference proteome</keyword>
<dbReference type="Pfam" id="PF00487">
    <property type="entry name" value="FA_desaturase"/>
    <property type="match status" value="1"/>
</dbReference>
<accession>A0A7R9LPG4</accession>
<keyword evidence="8" id="KW-0408">Iron</keyword>
<feature type="transmembrane region" description="Helical" evidence="13">
    <location>
        <begin position="52"/>
        <end position="73"/>
    </location>
</feature>
<dbReference type="EMBL" id="OC888739">
    <property type="protein sequence ID" value="CAD7645443.1"/>
    <property type="molecule type" value="Genomic_DNA"/>
</dbReference>
<dbReference type="GO" id="GO:0005789">
    <property type="term" value="C:endoplasmic reticulum membrane"/>
    <property type="evidence" value="ECO:0007669"/>
    <property type="project" value="TreeGrafter"/>
</dbReference>
<gene>
    <name evidence="15" type="ORF">OSB1V03_LOCUS20511</name>
</gene>
<dbReference type="Proteomes" id="UP000759131">
    <property type="component" value="Unassembled WGS sequence"/>
</dbReference>
<keyword evidence="11 12" id="KW-0275">Fatty acid biosynthesis</keyword>
<protein>
    <recommendedName>
        <fullName evidence="14">Fatty acid desaturase domain-containing protein</fullName>
    </recommendedName>
</protein>
<dbReference type="PANTHER" id="PTHR11351">
    <property type="entry name" value="ACYL-COA DESATURASE"/>
    <property type="match status" value="1"/>
</dbReference>
<name>A0A7R9LPG4_9ACAR</name>
<evidence type="ECO:0000256" key="5">
    <source>
        <dbReference type="ARBA" id="ARBA00022832"/>
    </source>
</evidence>
<feature type="domain" description="Fatty acid desaturase" evidence="14">
    <location>
        <begin position="49"/>
        <end position="188"/>
    </location>
</feature>
<keyword evidence="4 12" id="KW-0812">Transmembrane</keyword>
<dbReference type="PANTHER" id="PTHR11351:SF31">
    <property type="entry name" value="DESATURASE 1, ISOFORM A-RELATED"/>
    <property type="match status" value="1"/>
</dbReference>
<keyword evidence="5" id="KW-0276">Fatty acid metabolism</keyword>
<evidence type="ECO:0000256" key="2">
    <source>
        <dbReference type="ARBA" id="ARBA00009295"/>
    </source>
</evidence>
<evidence type="ECO:0000256" key="8">
    <source>
        <dbReference type="ARBA" id="ARBA00023004"/>
    </source>
</evidence>
<dbReference type="PRINTS" id="PR00075">
    <property type="entry name" value="FACDDSATRASE"/>
</dbReference>
<evidence type="ECO:0000256" key="3">
    <source>
        <dbReference type="ARBA" id="ARBA00022516"/>
    </source>
</evidence>
<evidence type="ECO:0000256" key="12">
    <source>
        <dbReference type="RuleBase" id="RU000581"/>
    </source>
</evidence>
<dbReference type="CDD" id="cd03505">
    <property type="entry name" value="Delta9-FADS-like"/>
    <property type="match status" value="1"/>
</dbReference>
<sequence>MNNEIKTTEITPSKYFKRQLVWRNVISLTMVHLSGAYGLYLSMFVAKPLTVVFMYFVATISAFGILCGAHRLWAHRSYKAKMPLQLLLAFGQTLSLQNDIYEWCRDHRVHHRYSDTDADPHNINRGFFFAHMGWLMCRKHPDVIEQGKLVDMSDLAANPVISLQRKFYVPLVALIWAAFPTLTPYYMWG</sequence>
<feature type="transmembrane region" description="Helical" evidence="13">
    <location>
        <begin position="20"/>
        <end position="40"/>
    </location>
</feature>
<keyword evidence="3 12" id="KW-0444">Lipid biosynthesis</keyword>
<evidence type="ECO:0000256" key="6">
    <source>
        <dbReference type="ARBA" id="ARBA00022989"/>
    </source>
</evidence>
<proteinExistence type="inferred from homology"/>
<comment type="cofactor">
    <cofactor evidence="12">
        <name>Fe(2+)</name>
        <dbReference type="ChEBI" id="CHEBI:29033"/>
    </cofactor>
</comment>
<dbReference type="GO" id="GO:0004768">
    <property type="term" value="F:stearoyl-CoA 9-desaturase activity"/>
    <property type="evidence" value="ECO:0007669"/>
    <property type="project" value="TreeGrafter"/>
</dbReference>
<evidence type="ECO:0000256" key="11">
    <source>
        <dbReference type="ARBA" id="ARBA00023160"/>
    </source>
</evidence>
<keyword evidence="9" id="KW-0443">Lipid metabolism</keyword>
<dbReference type="EMBL" id="CAJPIZ010034164">
    <property type="protein sequence ID" value="CAG2120564.1"/>
    <property type="molecule type" value="Genomic_DNA"/>
</dbReference>
<comment type="subcellular location">
    <subcellularLocation>
        <location evidence="1">Membrane</location>
        <topology evidence="1">Multi-pass membrane protein</topology>
    </subcellularLocation>
</comment>
<dbReference type="GO" id="GO:0005506">
    <property type="term" value="F:iron ion binding"/>
    <property type="evidence" value="ECO:0007669"/>
    <property type="project" value="TreeGrafter"/>
</dbReference>
<feature type="non-terminal residue" evidence="15">
    <location>
        <position position="1"/>
    </location>
</feature>
<dbReference type="GO" id="GO:0006636">
    <property type="term" value="P:unsaturated fatty acid biosynthetic process"/>
    <property type="evidence" value="ECO:0007669"/>
    <property type="project" value="TreeGrafter"/>
</dbReference>
<organism evidence="15">
    <name type="scientific">Medioppia subpectinata</name>
    <dbReference type="NCBI Taxonomy" id="1979941"/>
    <lineage>
        <taxon>Eukaryota</taxon>
        <taxon>Metazoa</taxon>
        <taxon>Ecdysozoa</taxon>
        <taxon>Arthropoda</taxon>
        <taxon>Chelicerata</taxon>
        <taxon>Arachnida</taxon>
        <taxon>Acari</taxon>
        <taxon>Acariformes</taxon>
        <taxon>Sarcoptiformes</taxon>
        <taxon>Oribatida</taxon>
        <taxon>Brachypylina</taxon>
        <taxon>Oppioidea</taxon>
        <taxon>Oppiidae</taxon>
        <taxon>Medioppia</taxon>
    </lineage>
</organism>
<dbReference type="OrthoDB" id="9988030at2759"/>